<dbReference type="SMART" id="SM00436">
    <property type="entry name" value="TOP1Bc"/>
    <property type="match status" value="1"/>
</dbReference>
<dbReference type="PRINTS" id="PR00417">
    <property type="entry name" value="PRTPISMRASEI"/>
</dbReference>
<dbReference type="Pfam" id="PF13368">
    <property type="entry name" value="Toprim_C_rpt"/>
    <property type="match status" value="2"/>
</dbReference>
<dbReference type="Gene3D" id="1.10.460.10">
    <property type="entry name" value="Topoisomerase I, domain 2"/>
    <property type="match status" value="1"/>
</dbReference>
<dbReference type="InterPro" id="IPR005733">
    <property type="entry name" value="TopoI_bac-type"/>
</dbReference>
<dbReference type="PANTHER" id="PTHR42785">
    <property type="entry name" value="DNA TOPOISOMERASE, TYPE IA, CORE"/>
    <property type="match status" value="1"/>
</dbReference>
<evidence type="ECO:0000256" key="9">
    <source>
        <dbReference type="SAM" id="MobiDB-lite"/>
    </source>
</evidence>
<dbReference type="Gramene" id="ONK76430">
    <property type="protein sequence ID" value="ONK76430"/>
    <property type="gene ID" value="A4U43_C03F27810"/>
</dbReference>
<dbReference type="GO" id="GO:0006265">
    <property type="term" value="P:DNA topological change"/>
    <property type="evidence" value="ECO:0007669"/>
    <property type="project" value="InterPro"/>
</dbReference>
<evidence type="ECO:0000256" key="3">
    <source>
        <dbReference type="ARBA" id="ARBA00012891"/>
    </source>
</evidence>
<feature type="compositionally biased region" description="Basic and acidic residues" evidence="9">
    <location>
        <begin position="127"/>
        <end position="142"/>
    </location>
</feature>
<evidence type="ECO:0000259" key="10">
    <source>
        <dbReference type="PROSITE" id="PS50880"/>
    </source>
</evidence>
<dbReference type="OMA" id="SAGRTEW"/>
<dbReference type="PROSITE" id="PS52039">
    <property type="entry name" value="TOPO_IA_2"/>
    <property type="match status" value="1"/>
</dbReference>
<keyword evidence="7" id="KW-0238">DNA-binding</keyword>
<dbReference type="InterPro" id="IPR034149">
    <property type="entry name" value="TOPRIM_TopoI"/>
</dbReference>
<evidence type="ECO:0000256" key="2">
    <source>
        <dbReference type="ARBA" id="ARBA00009446"/>
    </source>
</evidence>
<dbReference type="GO" id="GO:0003917">
    <property type="term" value="F:DNA topoisomerase type I (single strand cut, ATP-independent) activity"/>
    <property type="evidence" value="ECO:0007669"/>
    <property type="project" value="UniProtKB-EC"/>
</dbReference>
<dbReference type="InterPro" id="IPR003601">
    <property type="entry name" value="Topo_IA_2"/>
</dbReference>
<sequence length="1091" mass="121754">MSQALINIRSHLQIQTLCSRHIFKSGNDSRLNPVAHGLMSMRSFSSKRKNFKFRVTSEKVSDSEVIGGKQTGYGDPTVRVHRGSGERDKATVCNAINGHVNASVSHPNHSRGKGMTKTSTSVSAPGKDADSKRKENEDRSGNKEATTNINVRNAKTLVRRDWKSGNKKQAGKESVQNSLSDEAAKSNDKVKSAKSPIKMNQELGDNKHEAELSDSSAAALLMRGSEETSKENSINASGTSELDESNSTNSSSGGSEISEKIRPLYPPSGKSVVVVESVTKARVIQSYLGNMYEVLPSHGHLRDLAGRSGSVRPDDDFSMVWEVPSSAWTHLKSIKVALNGAENLILASDSDCEGEAIAWHITEMLQQQDALRKNITVARVVFHEITESSIKSALQAPREIDKNLVNAYLARRALDYLIGFNISPLLWKKLPGCQSAGRVQSAALALICDRELEIEKFKKKEYWTIGVEFHNTCLDSLRRKASIFSHLTHFNSQKLDRMSIGSRAEAEEIEKRLSSSNFEVLATRISRVVKNPPMPYIKSVAFYSLLYNEASSNIVGDLVIILITPQAPHVLILVAQGLYEGIKLSNGEATGLITYMRTDGVHISDEAAENINSFVKERYGERFAPKSIRKYFRKVKNDQEVHEAIRPTDIRRLPKIFMGLLDDDSLKLYTLIWTRTMACQMEPATINTIQVDIGNMEGDMAFRSVASRIAFPGYREVYKDSKAASAASEVKEVEANESSFKVLSDLQVKDPLFLVNVDLRENYTKPPAHYSEGTLLKKLEDLGIGRPSTYASIMKVLQDRNYVTTKNQELHPEFRGRMVSVFLHHLFSEVSDYSFTADMESELDNVSAGRTEWRGLLKDYWSRFSKHCDLASNTDIRKVEKMLEKTFSHFLFPSADSESRVCPSCSIGTLKFKVIGSDYFIGCDRNPKCKYTACTIYAEEDEDVPSEKLEKSFPPKFLGCKPGSDEKILLKNGPYGYYVQLGEDKKGFTPKRASVSEVKDLESITLDDAIELLQYPISLGNHPDDEHPVFLKHSKFGFSIKHRRTIAPVPKNMNPKKITLATGLKLLLSKNAKKSGRPKSKPKPAEEDSWD</sequence>
<dbReference type="GO" id="GO:0046872">
    <property type="term" value="F:metal ion binding"/>
    <property type="evidence" value="ECO:0007669"/>
    <property type="project" value="UniProtKB-KW"/>
</dbReference>
<feature type="compositionally biased region" description="Basic and acidic residues" evidence="9">
    <location>
        <begin position="182"/>
        <end position="191"/>
    </location>
</feature>
<dbReference type="Pfam" id="PF01131">
    <property type="entry name" value="Topoisom_bac"/>
    <property type="match status" value="1"/>
</dbReference>
<evidence type="ECO:0000259" key="11">
    <source>
        <dbReference type="PROSITE" id="PS52039"/>
    </source>
</evidence>
<dbReference type="InterPro" id="IPR013826">
    <property type="entry name" value="Topo_IA_cen_sub3"/>
</dbReference>
<feature type="domain" description="Toprim" evidence="10">
    <location>
        <begin position="270"/>
        <end position="385"/>
    </location>
</feature>
<keyword evidence="8" id="KW-0413">Isomerase</keyword>
<dbReference type="PROSITE" id="PS00396">
    <property type="entry name" value="TOPO_IA_1"/>
    <property type="match status" value="1"/>
</dbReference>
<keyword evidence="5" id="KW-0460">Magnesium</keyword>
<dbReference type="Pfam" id="PF01751">
    <property type="entry name" value="Toprim"/>
    <property type="match status" value="1"/>
</dbReference>
<evidence type="ECO:0000256" key="4">
    <source>
        <dbReference type="ARBA" id="ARBA00022723"/>
    </source>
</evidence>
<dbReference type="EC" id="5.6.2.1" evidence="3"/>
<dbReference type="CDD" id="cd03363">
    <property type="entry name" value="TOPRIM_TopoIA_TopoI"/>
    <property type="match status" value="1"/>
</dbReference>
<dbReference type="SUPFAM" id="SSF56712">
    <property type="entry name" value="Prokaryotic type I DNA topoisomerase"/>
    <property type="match status" value="1"/>
</dbReference>
<dbReference type="EMBL" id="CM007383">
    <property type="protein sequence ID" value="ONK76430.1"/>
    <property type="molecule type" value="Genomic_DNA"/>
</dbReference>
<feature type="region of interest" description="Disordered" evidence="9">
    <location>
        <begin position="1069"/>
        <end position="1091"/>
    </location>
</feature>
<dbReference type="InterPro" id="IPR025589">
    <property type="entry name" value="Toprim_C_rpt"/>
</dbReference>
<evidence type="ECO:0000313" key="12">
    <source>
        <dbReference type="EMBL" id="ONK76430.1"/>
    </source>
</evidence>
<keyword evidence="4" id="KW-0479">Metal-binding</keyword>
<keyword evidence="6" id="KW-0799">Topoisomerase</keyword>
<reference evidence="13" key="1">
    <citation type="journal article" date="2017" name="Nat. Commun.">
        <title>The asparagus genome sheds light on the origin and evolution of a young Y chromosome.</title>
        <authorList>
            <person name="Harkess A."/>
            <person name="Zhou J."/>
            <person name="Xu C."/>
            <person name="Bowers J.E."/>
            <person name="Van der Hulst R."/>
            <person name="Ayyampalayam S."/>
            <person name="Mercati F."/>
            <person name="Riccardi P."/>
            <person name="McKain M.R."/>
            <person name="Kakrana A."/>
            <person name="Tang H."/>
            <person name="Ray J."/>
            <person name="Groenendijk J."/>
            <person name="Arikit S."/>
            <person name="Mathioni S.M."/>
            <person name="Nakano M."/>
            <person name="Shan H."/>
            <person name="Telgmann-Rauber A."/>
            <person name="Kanno A."/>
            <person name="Yue Z."/>
            <person name="Chen H."/>
            <person name="Li W."/>
            <person name="Chen Y."/>
            <person name="Xu X."/>
            <person name="Zhang Y."/>
            <person name="Luo S."/>
            <person name="Chen H."/>
            <person name="Gao J."/>
            <person name="Mao Z."/>
            <person name="Pires J.C."/>
            <person name="Luo M."/>
            <person name="Kudrna D."/>
            <person name="Wing R.A."/>
            <person name="Meyers B.C."/>
            <person name="Yi K."/>
            <person name="Kong H."/>
            <person name="Lavrijsen P."/>
            <person name="Sunseri F."/>
            <person name="Falavigna A."/>
            <person name="Ye Y."/>
            <person name="Leebens-Mack J.H."/>
            <person name="Chen G."/>
        </authorList>
    </citation>
    <scope>NUCLEOTIDE SEQUENCE [LARGE SCALE GENOMIC DNA]</scope>
    <source>
        <strain evidence="13">cv. DH0086</strain>
    </source>
</reference>
<dbReference type="NCBIfam" id="TIGR01051">
    <property type="entry name" value="topA_bact"/>
    <property type="match status" value="1"/>
</dbReference>
<proteinExistence type="inferred from homology"/>
<dbReference type="InterPro" id="IPR023406">
    <property type="entry name" value="Topo_IA_AS"/>
</dbReference>
<dbReference type="Gene3D" id="1.10.290.10">
    <property type="entry name" value="Topoisomerase I, domain 4"/>
    <property type="match status" value="1"/>
</dbReference>
<dbReference type="CDD" id="cd00186">
    <property type="entry name" value="TOP1Ac"/>
    <property type="match status" value="1"/>
</dbReference>
<feature type="region of interest" description="Disordered" evidence="9">
    <location>
        <begin position="99"/>
        <end position="196"/>
    </location>
</feature>
<dbReference type="AlphaFoldDB" id="A0A5P1FIL7"/>
<feature type="compositionally biased region" description="Polar residues" evidence="9">
    <location>
        <begin position="143"/>
        <end position="153"/>
    </location>
</feature>
<dbReference type="InterPro" id="IPR013497">
    <property type="entry name" value="Topo_IA_cen"/>
</dbReference>
<protein>
    <recommendedName>
        <fullName evidence="3">DNA topoisomerase</fullName>
        <ecNumber evidence="3">5.6.2.1</ecNumber>
    </recommendedName>
</protein>
<dbReference type="PANTHER" id="PTHR42785:SF1">
    <property type="entry name" value="DNA TOPOISOMERASE"/>
    <property type="match status" value="1"/>
</dbReference>
<dbReference type="Proteomes" id="UP000243459">
    <property type="component" value="Chromosome 3"/>
</dbReference>
<keyword evidence="13" id="KW-1185">Reference proteome</keyword>
<dbReference type="InterPro" id="IPR003602">
    <property type="entry name" value="Topo_IA_DNA-bd_dom"/>
</dbReference>
<feature type="compositionally biased region" description="Basic residues" evidence="9">
    <location>
        <begin position="1071"/>
        <end position="1082"/>
    </location>
</feature>
<dbReference type="InterPro" id="IPR028612">
    <property type="entry name" value="Topoisom_1_IA"/>
</dbReference>
<dbReference type="HAMAP" id="MF_00952">
    <property type="entry name" value="Topoisom_1_prok"/>
    <property type="match status" value="1"/>
</dbReference>
<feature type="compositionally biased region" description="Low complexity" evidence="9">
    <location>
        <begin position="245"/>
        <end position="256"/>
    </location>
</feature>
<evidence type="ECO:0000256" key="5">
    <source>
        <dbReference type="ARBA" id="ARBA00022842"/>
    </source>
</evidence>
<accession>A0A5P1FIL7</accession>
<feature type="region of interest" description="Disordered" evidence="9">
    <location>
        <begin position="223"/>
        <end position="262"/>
    </location>
</feature>
<dbReference type="InterPro" id="IPR013825">
    <property type="entry name" value="Topo_IA_cen_sub2"/>
</dbReference>
<dbReference type="Gene3D" id="3.40.50.140">
    <property type="match status" value="1"/>
</dbReference>
<name>A0A5P1FIL7_ASPOF</name>
<evidence type="ECO:0000313" key="13">
    <source>
        <dbReference type="Proteomes" id="UP000243459"/>
    </source>
</evidence>
<dbReference type="Gene3D" id="2.70.20.10">
    <property type="entry name" value="Topoisomerase I, domain 3"/>
    <property type="match status" value="1"/>
</dbReference>
<gene>
    <name evidence="12" type="ORF">A4U43_C03F27810</name>
</gene>
<organism evidence="12 13">
    <name type="scientific">Asparagus officinalis</name>
    <name type="common">Garden asparagus</name>
    <dbReference type="NCBI Taxonomy" id="4686"/>
    <lineage>
        <taxon>Eukaryota</taxon>
        <taxon>Viridiplantae</taxon>
        <taxon>Streptophyta</taxon>
        <taxon>Embryophyta</taxon>
        <taxon>Tracheophyta</taxon>
        <taxon>Spermatophyta</taxon>
        <taxon>Magnoliopsida</taxon>
        <taxon>Liliopsida</taxon>
        <taxon>Asparagales</taxon>
        <taxon>Asparagaceae</taxon>
        <taxon>Asparagoideae</taxon>
        <taxon>Asparagus</taxon>
    </lineage>
</organism>
<feature type="domain" description="Topo IA-type catalytic" evidence="11">
    <location>
        <begin position="401"/>
        <end position="871"/>
    </location>
</feature>
<dbReference type="GO" id="GO:0003677">
    <property type="term" value="F:DNA binding"/>
    <property type="evidence" value="ECO:0007669"/>
    <property type="project" value="UniProtKB-KW"/>
</dbReference>
<dbReference type="InterPro" id="IPR006171">
    <property type="entry name" value="TOPRIM_dom"/>
</dbReference>
<evidence type="ECO:0000256" key="6">
    <source>
        <dbReference type="ARBA" id="ARBA00023029"/>
    </source>
</evidence>
<dbReference type="SMART" id="SM00437">
    <property type="entry name" value="TOP1Ac"/>
    <property type="match status" value="1"/>
</dbReference>
<evidence type="ECO:0000256" key="8">
    <source>
        <dbReference type="ARBA" id="ARBA00023235"/>
    </source>
</evidence>
<dbReference type="PROSITE" id="PS50880">
    <property type="entry name" value="TOPRIM"/>
    <property type="match status" value="1"/>
</dbReference>
<evidence type="ECO:0000256" key="1">
    <source>
        <dbReference type="ARBA" id="ARBA00000213"/>
    </source>
</evidence>
<dbReference type="InterPro" id="IPR013824">
    <property type="entry name" value="Topo_IA_cen_sub1"/>
</dbReference>
<dbReference type="InterPro" id="IPR023405">
    <property type="entry name" value="Topo_IA_core_domain"/>
</dbReference>
<dbReference type="InterPro" id="IPR000380">
    <property type="entry name" value="Topo_IA"/>
</dbReference>
<evidence type="ECO:0000256" key="7">
    <source>
        <dbReference type="ARBA" id="ARBA00023125"/>
    </source>
</evidence>
<comment type="similarity">
    <text evidence="2">Belongs to the type IA topoisomerase family.</text>
</comment>
<comment type="catalytic activity">
    <reaction evidence="1">
        <text>ATP-independent breakage of single-stranded DNA, followed by passage and rejoining.</text>
        <dbReference type="EC" id="5.6.2.1"/>
    </reaction>
</comment>
<dbReference type="SMART" id="SM00493">
    <property type="entry name" value="TOPRIM"/>
    <property type="match status" value="1"/>
</dbReference>